<evidence type="ECO:0000256" key="3">
    <source>
        <dbReference type="ARBA" id="ARBA00007681"/>
    </source>
</evidence>
<evidence type="ECO:0000256" key="4">
    <source>
        <dbReference type="ARBA" id="ARBA00022448"/>
    </source>
</evidence>
<dbReference type="EMBL" id="LN885086">
    <property type="protein sequence ID" value="CUQ65657.1"/>
    <property type="molecule type" value="Genomic_DNA"/>
</dbReference>
<name>A0A0S4KQN4_9BACT</name>
<evidence type="ECO:0000256" key="11">
    <source>
        <dbReference type="SAM" id="MobiDB-lite"/>
    </source>
</evidence>
<dbReference type="AlphaFoldDB" id="A0A0S4KQN4"/>
<dbReference type="Gene3D" id="1.10.287.80">
    <property type="entry name" value="ATP synthase, gamma subunit, helix hairpin domain"/>
    <property type="match status" value="2"/>
</dbReference>
<dbReference type="InterPro" id="IPR035968">
    <property type="entry name" value="ATP_synth_F1_ATPase_gsu"/>
</dbReference>
<protein>
    <submittedName>
        <fullName evidence="12">ATP synthase gamma subunit C-terminus</fullName>
    </submittedName>
</protein>
<keyword evidence="8" id="KW-0139">CF(1)</keyword>
<dbReference type="SUPFAM" id="SSF52943">
    <property type="entry name" value="ATP synthase (F1-ATPase), gamma subunit"/>
    <property type="match status" value="2"/>
</dbReference>
<comment type="similarity">
    <text evidence="3">Belongs to the ATPase gamma chain family.</text>
</comment>
<keyword evidence="4" id="KW-0813">Transport</keyword>
<evidence type="ECO:0000256" key="1">
    <source>
        <dbReference type="ARBA" id="ARBA00003456"/>
    </source>
</evidence>
<dbReference type="Pfam" id="PF00231">
    <property type="entry name" value="ATP-synt"/>
    <property type="match status" value="1"/>
</dbReference>
<keyword evidence="6" id="KW-0406">Ion transport</keyword>
<keyword evidence="10" id="KW-0175">Coiled coil</keyword>
<reference evidence="13" key="1">
    <citation type="submission" date="2015-09" db="EMBL/GenBank/DDBJ databases">
        <authorList>
            <person name="Daims H."/>
        </authorList>
    </citation>
    <scope>NUCLEOTIDE SEQUENCE [LARGE SCALE GENOMIC DNA]</scope>
</reference>
<dbReference type="STRING" id="1715989.NITINOP_0682"/>
<feature type="region of interest" description="Disordered" evidence="11">
    <location>
        <begin position="146"/>
        <end position="167"/>
    </location>
</feature>
<dbReference type="InterPro" id="IPR000131">
    <property type="entry name" value="ATP_synth_F1_gsu"/>
</dbReference>
<evidence type="ECO:0000256" key="7">
    <source>
        <dbReference type="ARBA" id="ARBA00023136"/>
    </source>
</evidence>
<dbReference type="KEGG" id="nio:NITINOP_0682"/>
<evidence type="ECO:0000256" key="8">
    <source>
        <dbReference type="ARBA" id="ARBA00023196"/>
    </source>
</evidence>
<accession>A0A0S4KQN4</accession>
<comment type="subcellular location">
    <subcellularLocation>
        <location evidence="2">Membrane</location>
        <topology evidence="2">Peripheral membrane protein</topology>
    </subcellularLocation>
</comment>
<sequence>MKNLALMEVHKLSRFLSAQQRVVGGIEEAAADFFHCYPALLPSMEGACPVFLLIGSERGFCGDFNESLLAEFDRCRAREMTGKGDPLPLVVTVGHKLAMKIGGLKPDVALSGPSVTEEVPSVLVQVVEALRELQRNRPAGTRLDVTVLSHGSGDGGNDRSGDRSADNGRAVIVRRPFREFGRPRTQYAHPPLLTMPPVEVATRLLDHYLFSVLHEMFYTSLMAENRSRFQHMDQALQRLEKETEGLTRKYHVLRQEEITQEIAVIMLSAEAVGENGTGLVQAAPAHDGMICSTSLVADGKNPDHAPSQVEGLT</sequence>
<evidence type="ECO:0000256" key="6">
    <source>
        <dbReference type="ARBA" id="ARBA00023065"/>
    </source>
</evidence>
<evidence type="ECO:0000256" key="9">
    <source>
        <dbReference type="ARBA" id="ARBA00023310"/>
    </source>
</evidence>
<dbReference type="GO" id="GO:0046933">
    <property type="term" value="F:proton-transporting ATP synthase activity, rotational mechanism"/>
    <property type="evidence" value="ECO:0007669"/>
    <property type="project" value="InterPro"/>
</dbReference>
<evidence type="ECO:0000256" key="2">
    <source>
        <dbReference type="ARBA" id="ARBA00004170"/>
    </source>
</evidence>
<keyword evidence="9" id="KW-0066">ATP synthesis</keyword>
<dbReference type="GO" id="GO:0045259">
    <property type="term" value="C:proton-transporting ATP synthase complex"/>
    <property type="evidence" value="ECO:0007669"/>
    <property type="project" value="UniProtKB-KW"/>
</dbReference>
<keyword evidence="5" id="KW-0375">Hydrogen ion transport</keyword>
<keyword evidence="7" id="KW-0472">Membrane</keyword>
<evidence type="ECO:0000313" key="12">
    <source>
        <dbReference type="EMBL" id="CUQ65657.1"/>
    </source>
</evidence>
<evidence type="ECO:0000256" key="10">
    <source>
        <dbReference type="SAM" id="Coils"/>
    </source>
</evidence>
<organism evidence="12 13">
    <name type="scientific">Candidatus Nitrospira inopinata</name>
    <dbReference type="NCBI Taxonomy" id="1715989"/>
    <lineage>
        <taxon>Bacteria</taxon>
        <taxon>Pseudomonadati</taxon>
        <taxon>Nitrospirota</taxon>
        <taxon>Nitrospiria</taxon>
        <taxon>Nitrospirales</taxon>
        <taxon>Nitrospiraceae</taxon>
        <taxon>Nitrospira</taxon>
    </lineage>
</organism>
<evidence type="ECO:0000256" key="5">
    <source>
        <dbReference type="ARBA" id="ARBA00022781"/>
    </source>
</evidence>
<dbReference type="RefSeq" id="WP_062483188.1">
    <property type="nucleotide sequence ID" value="NZ_LN885086.1"/>
</dbReference>
<comment type="function">
    <text evidence="1">Produces ATP from ADP in the presence of a proton gradient across the membrane. The gamma chain is believed to be important in regulating ATPase activity and the flow of protons through the CF(0) complex.</text>
</comment>
<dbReference type="PRINTS" id="PR00126">
    <property type="entry name" value="ATPASEGAMMA"/>
</dbReference>
<proteinExistence type="inferred from homology"/>
<feature type="compositionally biased region" description="Basic and acidic residues" evidence="11">
    <location>
        <begin position="156"/>
        <end position="166"/>
    </location>
</feature>
<gene>
    <name evidence="12" type="ORF">NITINOP_0682</name>
</gene>
<keyword evidence="13" id="KW-1185">Reference proteome</keyword>
<evidence type="ECO:0000313" key="13">
    <source>
        <dbReference type="Proteomes" id="UP000066284"/>
    </source>
</evidence>
<dbReference type="Proteomes" id="UP000066284">
    <property type="component" value="Chromosome 1"/>
</dbReference>
<feature type="coiled-coil region" evidence="10">
    <location>
        <begin position="222"/>
        <end position="256"/>
    </location>
</feature>
<dbReference type="OrthoDB" id="187217at2"/>